<name>A0A8K0HEI0_9ROSA</name>
<organism evidence="1 2">
    <name type="scientific">Rhamnella rubrinervis</name>
    <dbReference type="NCBI Taxonomy" id="2594499"/>
    <lineage>
        <taxon>Eukaryota</taxon>
        <taxon>Viridiplantae</taxon>
        <taxon>Streptophyta</taxon>
        <taxon>Embryophyta</taxon>
        <taxon>Tracheophyta</taxon>
        <taxon>Spermatophyta</taxon>
        <taxon>Magnoliopsida</taxon>
        <taxon>eudicotyledons</taxon>
        <taxon>Gunneridae</taxon>
        <taxon>Pentapetalae</taxon>
        <taxon>rosids</taxon>
        <taxon>fabids</taxon>
        <taxon>Rosales</taxon>
        <taxon>Rhamnaceae</taxon>
        <taxon>rhamnoid group</taxon>
        <taxon>Rhamneae</taxon>
        <taxon>Rhamnella</taxon>
    </lineage>
</organism>
<dbReference type="Proteomes" id="UP000796880">
    <property type="component" value="Unassembled WGS sequence"/>
</dbReference>
<keyword evidence="2" id="KW-1185">Reference proteome</keyword>
<accession>A0A8K0HEI0</accession>
<evidence type="ECO:0000313" key="1">
    <source>
        <dbReference type="EMBL" id="KAF3451202.1"/>
    </source>
</evidence>
<reference evidence="1" key="1">
    <citation type="submission" date="2020-03" db="EMBL/GenBank/DDBJ databases">
        <title>A high-quality chromosome-level genome assembly of a woody plant with both climbing and erect habits, Rhamnella rubrinervis.</title>
        <authorList>
            <person name="Lu Z."/>
            <person name="Yang Y."/>
            <person name="Zhu X."/>
            <person name="Sun Y."/>
        </authorList>
    </citation>
    <scope>NUCLEOTIDE SEQUENCE</scope>
    <source>
        <strain evidence="1">BYM</strain>
        <tissue evidence="1">Leaf</tissue>
    </source>
</reference>
<comment type="caution">
    <text evidence="1">The sequence shown here is derived from an EMBL/GenBank/DDBJ whole genome shotgun (WGS) entry which is preliminary data.</text>
</comment>
<dbReference type="EMBL" id="VOIH02000003">
    <property type="protein sequence ID" value="KAF3451202.1"/>
    <property type="molecule type" value="Genomic_DNA"/>
</dbReference>
<protein>
    <submittedName>
        <fullName evidence="1">Uncharacterized protein</fullName>
    </submittedName>
</protein>
<evidence type="ECO:0000313" key="2">
    <source>
        <dbReference type="Proteomes" id="UP000796880"/>
    </source>
</evidence>
<proteinExistence type="predicted"/>
<sequence>MGDLAGSRQNPIPLVVRWLNWGQYRLEGTGELGGVRPTGTQCLGYCVVSYLPVGDVLTQAPALGVDLRRLSGLRQTGSYTVSTPIGWWRKGLIG</sequence>
<gene>
    <name evidence="1" type="ORF">FNV43_RR07295</name>
</gene>
<dbReference type="AlphaFoldDB" id="A0A8K0HEI0"/>